<evidence type="ECO:0000256" key="3">
    <source>
        <dbReference type="SAM" id="Phobius"/>
    </source>
</evidence>
<feature type="coiled-coil region" evidence="1">
    <location>
        <begin position="137"/>
        <end position="213"/>
    </location>
</feature>
<gene>
    <name evidence="4" type="ORF">B0174_08290</name>
</gene>
<keyword evidence="3" id="KW-0812">Transmembrane</keyword>
<reference evidence="4 5" key="1">
    <citation type="submission" date="2017-02" db="EMBL/GenBank/DDBJ databases">
        <title>Arcobacter caeni sp. nov, a new Arcobacter species isolated from reclaimed water.</title>
        <authorList>
            <person name="Figueras M.J."/>
            <person name="Perez-Cataluna A."/>
            <person name="Salas-Masso N."/>
        </authorList>
    </citation>
    <scope>NUCLEOTIDE SEQUENCE [LARGE SCALE GENOMIC DNA]</scope>
    <source>
        <strain evidence="4 5">RW17-10</strain>
    </source>
</reference>
<keyword evidence="5" id="KW-1185">Reference proteome</keyword>
<evidence type="ECO:0000313" key="4">
    <source>
        <dbReference type="EMBL" id="PUE64030.1"/>
    </source>
</evidence>
<dbReference type="Proteomes" id="UP000251135">
    <property type="component" value="Unassembled WGS sequence"/>
</dbReference>
<keyword evidence="3" id="KW-1133">Transmembrane helix</keyword>
<dbReference type="RefSeq" id="WP_108559593.1">
    <property type="nucleotide sequence ID" value="NZ_MUXE01000011.1"/>
</dbReference>
<evidence type="ECO:0000256" key="2">
    <source>
        <dbReference type="SAM" id="MobiDB-lite"/>
    </source>
</evidence>
<proteinExistence type="predicted"/>
<keyword evidence="3" id="KW-0472">Membrane</keyword>
<evidence type="ECO:0000313" key="5">
    <source>
        <dbReference type="Proteomes" id="UP000251135"/>
    </source>
</evidence>
<keyword evidence="1" id="KW-0175">Coiled coil</keyword>
<name>A0A363CY47_9BACT</name>
<protein>
    <submittedName>
        <fullName evidence="4">Uncharacterized protein</fullName>
    </submittedName>
</protein>
<feature type="compositionally biased region" description="Acidic residues" evidence="2">
    <location>
        <begin position="25"/>
        <end position="38"/>
    </location>
</feature>
<feature type="region of interest" description="Disordered" evidence="2">
    <location>
        <begin position="1"/>
        <end position="41"/>
    </location>
</feature>
<organism evidence="4 5">
    <name type="scientific">Arcobacter caeni</name>
    <dbReference type="NCBI Taxonomy" id="1912877"/>
    <lineage>
        <taxon>Bacteria</taxon>
        <taxon>Pseudomonadati</taxon>
        <taxon>Campylobacterota</taxon>
        <taxon>Epsilonproteobacteria</taxon>
        <taxon>Campylobacterales</taxon>
        <taxon>Arcobacteraceae</taxon>
        <taxon>Arcobacter</taxon>
    </lineage>
</organism>
<comment type="caution">
    <text evidence="4">The sequence shown here is derived from an EMBL/GenBank/DDBJ whole genome shotgun (WGS) entry which is preliminary data.</text>
</comment>
<dbReference type="OrthoDB" id="5349311at2"/>
<feature type="transmembrane region" description="Helical" evidence="3">
    <location>
        <begin position="61"/>
        <end position="81"/>
    </location>
</feature>
<dbReference type="AlphaFoldDB" id="A0A363CY47"/>
<dbReference type="EMBL" id="MUXE01000011">
    <property type="protein sequence ID" value="PUE64030.1"/>
    <property type="molecule type" value="Genomic_DNA"/>
</dbReference>
<evidence type="ECO:0000256" key="1">
    <source>
        <dbReference type="SAM" id="Coils"/>
    </source>
</evidence>
<accession>A0A363CY47</accession>
<sequence length="344" mass="40419">MADDYRQVDPNDINYTTNTYGSSNDTEDNSSEEVEENTTNEPLVEVKEEFVKPKKNLLHKILFGIVAFLLLLLIIGGVLYFTGFFDPKEVKKVEIPLVEQTVEKVEAPENNYKFDIKDINSKKLNEQLAALTSKNLNDEKIEELEKKDNEKRLIDEQKRKEDELLKKQEDELLNQRSQLEQKKLELEREKIHLETMKQQALQLKEELHIENHDKSTETISALDSEKQKVIETMNNTIPKKALEEKKEEIVNNTEKAKDNNGFLLFINVAKVKDVLYKKYLDKIVAINSNIKLCRDDKNRIEIYYGPFDNSEDRSKLLNKLLENKFNEAYELEFTQEEFDKRCNY</sequence>